<keyword evidence="1" id="KW-0479">Metal-binding</keyword>
<dbReference type="PANTHER" id="PTHR47068">
    <property type="entry name" value="OS02G0659100 PROTEIN"/>
    <property type="match status" value="1"/>
</dbReference>
<protein>
    <submittedName>
        <fullName evidence="4">Zinc finger family protein</fullName>
    </submittedName>
</protein>
<keyword evidence="5" id="KW-1185">Reference proteome</keyword>
<dbReference type="GO" id="GO:0008270">
    <property type="term" value="F:zinc ion binding"/>
    <property type="evidence" value="ECO:0007669"/>
    <property type="project" value="UniProtKB-KW"/>
</dbReference>
<evidence type="ECO:0000313" key="5">
    <source>
        <dbReference type="Proteomes" id="UP000325081"/>
    </source>
</evidence>
<dbReference type="PROSITE" id="PS50157">
    <property type="entry name" value="ZINC_FINGER_C2H2_2"/>
    <property type="match status" value="1"/>
</dbReference>
<comment type="caution">
    <text evidence="4">The sequence shown here is derived from an EMBL/GenBank/DDBJ whole genome shotgun (WGS) entry which is preliminary data.</text>
</comment>
<accession>A0A5A7PCQ9</accession>
<keyword evidence="1" id="KW-0862">Zinc</keyword>
<dbReference type="OrthoDB" id="6077919at2759"/>
<dbReference type="Proteomes" id="UP000325081">
    <property type="component" value="Unassembled WGS sequence"/>
</dbReference>
<dbReference type="Pfam" id="PF13912">
    <property type="entry name" value="zf-C2H2_6"/>
    <property type="match status" value="1"/>
</dbReference>
<organism evidence="4 5">
    <name type="scientific">Striga asiatica</name>
    <name type="common">Asiatic witchweed</name>
    <name type="synonym">Buchnera asiatica</name>
    <dbReference type="NCBI Taxonomy" id="4170"/>
    <lineage>
        <taxon>Eukaryota</taxon>
        <taxon>Viridiplantae</taxon>
        <taxon>Streptophyta</taxon>
        <taxon>Embryophyta</taxon>
        <taxon>Tracheophyta</taxon>
        <taxon>Spermatophyta</taxon>
        <taxon>Magnoliopsida</taxon>
        <taxon>eudicotyledons</taxon>
        <taxon>Gunneridae</taxon>
        <taxon>Pentapetalae</taxon>
        <taxon>asterids</taxon>
        <taxon>lamiids</taxon>
        <taxon>Lamiales</taxon>
        <taxon>Orobanchaceae</taxon>
        <taxon>Buchnereae</taxon>
        <taxon>Striga</taxon>
    </lineage>
</organism>
<dbReference type="PANTHER" id="PTHR47068:SF1">
    <property type="entry name" value="OS02G0659100 PROTEIN"/>
    <property type="match status" value="1"/>
</dbReference>
<feature type="domain" description="C2H2-type" evidence="3">
    <location>
        <begin position="52"/>
        <end position="74"/>
    </location>
</feature>
<proteinExistence type="predicted"/>
<name>A0A5A7PCQ9_STRAF</name>
<dbReference type="AlphaFoldDB" id="A0A5A7PCQ9"/>
<sequence>MQGLQEDVRLPPGAQESQGCFASGPEFFDEDSGRDESGPSVSAWPANKLKVHECSVCCRVFASGQALGGHKRCHWLTSSAQNAYNIPGFQELQYEYEYDHGKPVFVPAPDRGCQLDLNLNLPAQEIEGRDGLETKKIRIRRMSDLRDANYVEGWLQIGGLHRLPNFDDYGRITEISLYIHTWTGYQSSTSCSSSPKLPPLVDECPKEGSLGMKVEGCMPITSPRGFPSVLCGELKESLKFPLQERVRRLCTANEPLSLAPLFEMLFMLAYLCMFRAD</sequence>
<gene>
    <name evidence="4" type="ORF">STAS_06451</name>
</gene>
<evidence type="ECO:0000259" key="3">
    <source>
        <dbReference type="PROSITE" id="PS50157"/>
    </source>
</evidence>
<evidence type="ECO:0000313" key="4">
    <source>
        <dbReference type="EMBL" id="GER30500.1"/>
    </source>
</evidence>
<dbReference type="EMBL" id="BKCP01004361">
    <property type="protein sequence ID" value="GER30500.1"/>
    <property type="molecule type" value="Genomic_DNA"/>
</dbReference>
<dbReference type="InterPro" id="IPR013087">
    <property type="entry name" value="Znf_C2H2_type"/>
</dbReference>
<dbReference type="PROSITE" id="PS00028">
    <property type="entry name" value="ZINC_FINGER_C2H2_1"/>
    <property type="match status" value="1"/>
</dbReference>
<keyword evidence="1" id="KW-0863">Zinc-finger</keyword>
<evidence type="ECO:0000256" key="1">
    <source>
        <dbReference type="PROSITE-ProRule" id="PRU00042"/>
    </source>
</evidence>
<evidence type="ECO:0000256" key="2">
    <source>
        <dbReference type="SAM" id="MobiDB-lite"/>
    </source>
</evidence>
<feature type="region of interest" description="Disordered" evidence="2">
    <location>
        <begin position="1"/>
        <end position="41"/>
    </location>
</feature>
<reference evidence="5" key="1">
    <citation type="journal article" date="2019" name="Curr. Biol.">
        <title>Genome Sequence of Striga asiatica Provides Insight into the Evolution of Plant Parasitism.</title>
        <authorList>
            <person name="Yoshida S."/>
            <person name="Kim S."/>
            <person name="Wafula E.K."/>
            <person name="Tanskanen J."/>
            <person name="Kim Y.M."/>
            <person name="Honaas L."/>
            <person name="Yang Z."/>
            <person name="Spallek T."/>
            <person name="Conn C.E."/>
            <person name="Ichihashi Y."/>
            <person name="Cheong K."/>
            <person name="Cui S."/>
            <person name="Der J.P."/>
            <person name="Gundlach H."/>
            <person name="Jiao Y."/>
            <person name="Hori C."/>
            <person name="Ishida J.K."/>
            <person name="Kasahara H."/>
            <person name="Kiba T."/>
            <person name="Kim M.S."/>
            <person name="Koo N."/>
            <person name="Laohavisit A."/>
            <person name="Lee Y.H."/>
            <person name="Lumba S."/>
            <person name="McCourt P."/>
            <person name="Mortimer J.C."/>
            <person name="Mutuku J.M."/>
            <person name="Nomura T."/>
            <person name="Sasaki-Sekimoto Y."/>
            <person name="Seto Y."/>
            <person name="Wang Y."/>
            <person name="Wakatake T."/>
            <person name="Sakakibara H."/>
            <person name="Demura T."/>
            <person name="Yamaguchi S."/>
            <person name="Yoneyama K."/>
            <person name="Manabe R.I."/>
            <person name="Nelson D.C."/>
            <person name="Schulman A.H."/>
            <person name="Timko M.P."/>
            <person name="dePamphilis C.W."/>
            <person name="Choi D."/>
            <person name="Shirasu K."/>
        </authorList>
    </citation>
    <scope>NUCLEOTIDE SEQUENCE [LARGE SCALE GENOMIC DNA]</scope>
    <source>
        <strain evidence="5">cv. UVA1</strain>
    </source>
</reference>